<proteinExistence type="predicted"/>
<comment type="caution">
    <text evidence="1">The sequence shown here is derived from an EMBL/GenBank/DDBJ whole genome shotgun (WGS) entry which is preliminary data.</text>
</comment>
<dbReference type="PANTHER" id="PTHR41913">
    <property type="entry name" value="DUF1684 DOMAIN-CONTAINING PROTEIN"/>
    <property type="match status" value="1"/>
</dbReference>
<dbReference type="EMBL" id="QMDV01000003">
    <property type="protein sequence ID" value="RAU82164.1"/>
    <property type="molecule type" value="Genomic_DNA"/>
</dbReference>
<evidence type="ECO:0000313" key="1">
    <source>
        <dbReference type="EMBL" id="RAU82164.1"/>
    </source>
</evidence>
<dbReference type="OrthoDB" id="5493262at2"/>
<keyword evidence="2" id="KW-1185">Reference proteome</keyword>
<sequence>MQRPLKLVILAGITLVLFYFIQDSFFNEENYTKPLLAERENKDLSFRSQSNSPFTEEGRRAFRNLNYYEPKPEYQVKAAISYFEKQDTLHMPMTNGTTEAYLTIGTAAFELDGQPQKLTVYKKVKSEEVEKYFVPFTDKTNGFETYGGGRYLDVPIKENAKTLFLDFNRAYNPFCAYNPDFVCPVPPKESRLTVAVPAGEKNYETAK</sequence>
<dbReference type="Proteomes" id="UP000251692">
    <property type="component" value="Unassembled WGS sequence"/>
</dbReference>
<dbReference type="Pfam" id="PF07920">
    <property type="entry name" value="DUF1684"/>
    <property type="match status" value="1"/>
</dbReference>
<accession>A0A364RD14</accession>
<name>A0A364RD14_9BACT</name>
<dbReference type="RefSeq" id="WP_112305757.1">
    <property type="nucleotide sequence ID" value="NZ_QMDV01000003.1"/>
</dbReference>
<evidence type="ECO:0000313" key="2">
    <source>
        <dbReference type="Proteomes" id="UP000251692"/>
    </source>
</evidence>
<dbReference type="PANTHER" id="PTHR41913:SF1">
    <property type="entry name" value="DUF1684 DOMAIN-CONTAINING PROTEIN"/>
    <property type="match status" value="1"/>
</dbReference>
<organism evidence="1 2">
    <name type="scientific">Pontibacter arcticus</name>
    <dbReference type="NCBI Taxonomy" id="2080288"/>
    <lineage>
        <taxon>Bacteria</taxon>
        <taxon>Pseudomonadati</taxon>
        <taxon>Bacteroidota</taxon>
        <taxon>Cytophagia</taxon>
        <taxon>Cytophagales</taxon>
        <taxon>Hymenobacteraceae</taxon>
        <taxon>Pontibacter</taxon>
    </lineage>
</organism>
<reference evidence="1 2" key="1">
    <citation type="submission" date="2018-06" db="EMBL/GenBank/DDBJ databases">
        <authorList>
            <person name="Liu Z.-W."/>
        </authorList>
    </citation>
    <scope>NUCLEOTIDE SEQUENCE [LARGE SCALE GENOMIC DNA]</scope>
    <source>
        <strain evidence="1 2">2b14</strain>
    </source>
</reference>
<protein>
    <submittedName>
        <fullName evidence="1">DUF1684 domain-containing protein</fullName>
    </submittedName>
</protein>
<dbReference type="InterPro" id="IPR012467">
    <property type="entry name" value="DUF1684"/>
</dbReference>
<dbReference type="AlphaFoldDB" id="A0A364RD14"/>
<reference evidence="1 2" key="2">
    <citation type="submission" date="2018-07" db="EMBL/GenBank/DDBJ databases">
        <title>Pontibacter sp. 2b14 genomic sequence and assembly.</title>
        <authorList>
            <person name="Du Z.-J."/>
        </authorList>
    </citation>
    <scope>NUCLEOTIDE SEQUENCE [LARGE SCALE GENOMIC DNA]</scope>
    <source>
        <strain evidence="1 2">2b14</strain>
    </source>
</reference>
<gene>
    <name evidence="1" type="ORF">DP923_10185</name>
</gene>